<dbReference type="EMBL" id="BSFD01000002">
    <property type="protein sequence ID" value="GLK47979.1"/>
    <property type="molecule type" value="Genomic_DNA"/>
</dbReference>
<comment type="similarity">
    <text evidence="1">Belongs to the UPF0213 family.</text>
</comment>
<dbReference type="PANTHER" id="PTHR34477:SF5">
    <property type="entry name" value="BSL5627 PROTEIN"/>
    <property type="match status" value="1"/>
</dbReference>
<protein>
    <submittedName>
        <fullName evidence="3">Excinuclease ABC subunit C</fullName>
    </submittedName>
</protein>
<evidence type="ECO:0000313" key="4">
    <source>
        <dbReference type="Proteomes" id="UP001143509"/>
    </source>
</evidence>
<dbReference type="PANTHER" id="PTHR34477">
    <property type="entry name" value="UPF0213 PROTEIN YHBQ"/>
    <property type="match status" value="1"/>
</dbReference>
<dbReference type="InterPro" id="IPR050190">
    <property type="entry name" value="UPF0213_domain"/>
</dbReference>
<dbReference type="InterPro" id="IPR000305">
    <property type="entry name" value="GIY-YIG_endonuc"/>
</dbReference>
<proteinExistence type="inferred from homology"/>
<keyword evidence="4" id="KW-1185">Reference proteome</keyword>
<feature type="domain" description="GIY-YIG" evidence="2">
    <location>
        <begin position="11"/>
        <end position="88"/>
    </location>
</feature>
<name>A0ABQ5T5C6_9CAUL</name>
<reference evidence="3" key="1">
    <citation type="journal article" date="2014" name="Int. J. Syst. Evol. Microbiol.">
        <title>Complete genome of a new Firmicutes species belonging to the dominant human colonic microbiota ('Ruminococcus bicirculans') reveals two chromosomes and a selective capacity to utilize plant glucans.</title>
        <authorList>
            <consortium name="NISC Comparative Sequencing Program"/>
            <person name="Wegmann U."/>
            <person name="Louis P."/>
            <person name="Goesmann A."/>
            <person name="Henrissat B."/>
            <person name="Duncan S.H."/>
            <person name="Flint H.J."/>
        </authorList>
    </citation>
    <scope>NUCLEOTIDE SEQUENCE</scope>
    <source>
        <strain evidence="3">VKM B-1499</strain>
    </source>
</reference>
<dbReference type="PROSITE" id="PS50164">
    <property type="entry name" value="GIY_YIG"/>
    <property type="match status" value="1"/>
</dbReference>
<evidence type="ECO:0000313" key="3">
    <source>
        <dbReference type="EMBL" id="GLK47979.1"/>
    </source>
</evidence>
<comment type="caution">
    <text evidence="3">The sequence shown here is derived from an EMBL/GenBank/DDBJ whole genome shotgun (WGS) entry which is preliminary data.</text>
</comment>
<dbReference type="Pfam" id="PF01541">
    <property type="entry name" value="GIY-YIG"/>
    <property type="match status" value="1"/>
</dbReference>
<sequence length="124" mass="14428">MGEKQMVGRDSLIGCYMMTNRKHGVIYTGVSSRLVTRVGEHRAGLIDGFTKQFGLKRLVWYEFHDTIVGAIQREKSLKRWPRDWKANLIERTNPHWDDLFPDLVRASGAEPDPEAYRNWTPPQE</sequence>
<dbReference type="Proteomes" id="UP001143509">
    <property type="component" value="Unassembled WGS sequence"/>
</dbReference>
<evidence type="ECO:0000259" key="2">
    <source>
        <dbReference type="PROSITE" id="PS50164"/>
    </source>
</evidence>
<accession>A0ABQ5T5C6</accession>
<gene>
    <name evidence="3" type="ORF">GCM10017620_09520</name>
</gene>
<dbReference type="SMART" id="SM00465">
    <property type="entry name" value="GIYc"/>
    <property type="match status" value="1"/>
</dbReference>
<dbReference type="InterPro" id="IPR035901">
    <property type="entry name" value="GIY-YIG_endonuc_sf"/>
</dbReference>
<dbReference type="Gene3D" id="3.40.1440.10">
    <property type="entry name" value="GIY-YIG endonuclease"/>
    <property type="match status" value="1"/>
</dbReference>
<evidence type="ECO:0000256" key="1">
    <source>
        <dbReference type="ARBA" id="ARBA00007435"/>
    </source>
</evidence>
<organism evidence="3 4">
    <name type="scientific">Brevundimonas intermedia</name>
    <dbReference type="NCBI Taxonomy" id="74315"/>
    <lineage>
        <taxon>Bacteria</taxon>
        <taxon>Pseudomonadati</taxon>
        <taxon>Pseudomonadota</taxon>
        <taxon>Alphaproteobacteria</taxon>
        <taxon>Caulobacterales</taxon>
        <taxon>Caulobacteraceae</taxon>
        <taxon>Brevundimonas</taxon>
    </lineage>
</organism>
<reference evidence="3" key="2">
    <citation type="submission" date="2023-01" db="EMBL/GenBank/DDBJ databases">
        <authorList>
            <person name="Sun Q."/>
            <person name="Evtushenko L."/>
        </authorList>
    </citation>
    <scope>NUCLEOTIDE SEQUENCE</scope>
    <source>
        <strain evidence="3">VKM B-1499</strain>
    </source>
</reference>
<dbReference type="CDD" id="cd10448">
    <property type="entry name" value="GIY-YIG_unchar_3"/>
    <property type="match status" value="1"/>
</dbReference>
<dbReference type="SUPFAM" id="SSF82771">
    <property type="entry name" value="GIY-YIG endonuclease"/>
    <property type="match status" value="1"/>
</dbReference>